<dbReference type="GeneID" id="64636781"/>
<organism evidence="1 2">
    <name type="scientific">Suillus subaureus</name>
    <dbReference type="NCBI Taxonomy" id="48587"/>
    <lineage>
        <taxon>Eukaryota</taxon>
        <taxon>Fungi</taxon>
        <taxon>Dikarya</taxon>
        <taxon>Basidiomycota</taxon>
        <taxon>Agaricomycotina</taxon>
        <taxon>Agaricomycetes</taxon>
        <taxon>Agaricomycetidae</taxon>
        <taxon>Boletales</taxon>
        <taxon>Suillineae</taxon>
        <taxon>Suillaceae</taxon>
        <taxon>Suillus</taxon>
    </lineage>
</organism>
<proteinExistence type="predicted"/>
<accession>A0A9P7JCT4</accession>
<dbReference type="AlphaFoldDB" id="A0A9P7JCT4"/>
<name>A0A9P7JCT4_9AGAM</name>
<reference evidence="1" key="1">
    <citation type="journal article" date="2020" name="New Phytol.">
        <title>Comparative genomics reveals dynamic genome evolution in host specialist ectomycorrhizal fungi.</title>
        <authorList>
            <person name="Lofgren L.A."/>
            <person name="Nguyen N.H."/>
            <person name="Vilgalys R."/>
            <person name="Ruytinx J."/>
            <person name="Liao H.L."/>
            <person name="Branco S."/>
            <person name="Kuo A."/>
            <person name="LaButti K."/>
            <person name="Lipzen A."/>
            <person name="Andreopoulos W."/>
            <person name="Pangilinan J."/>
            <person name="Riley R."/>
            <person name="Hundley H."/>
            <person name="Na H."/>
            <person name="Barry K."/>
            <person name="Grigoriev I.V."/>
            <person name="Stajich J.E."/>
            <person name="Kennedy P.G."/>
        </authorList>
    </citation>
    <scope>NUCLEOTIDE SEQUENCE</scope>
    <source>
        <strain evidence="1">MN1</strain>
    </source>
</reference>
<dbReference type="OrthoDB" id="2689908at2759"/>
<sequence length="127" mass="14177">MPPLSTSSTRILVLDLFGAILGRDGAINDAMRLLSPLYSDRCRLSELHLEYEFMRHKDHVDTPYIDIVHHALEDVCTFLELPLNEVVFREAVQIILQPGLYADAEAAVGTFLDQGYALLGLPIPDAK</sequence>
<gene>
    <name evidence="1" type="ORF">BJ212DRAFT_258551</name>
</gene>
<keyword evidence="2" id="KW-1185">Reference proteome</keyword>
<dbReference type="RefSeq" id="XP_041192278.1">
    <property type="nucleotide sequence ID" value="XM_041342765.1"/>
</dbReference>
<comment type="caution">
    <text evidence="1">The sequence shown here is derived from an EMBL/GenBank/DDBJ whole genome shotgun (WGS) entry which is preliminary data.</text>
</comment>
<dbReference type="EMBL" id="JABBWG010000019">
    <property type="protein sequence ID" value="KAG1815141.1"/>
    <property type="molecule type" value="Genomic_DNA"/>
</dbReference>
<evidence type="ECO:0000313" key="1">
    <source>
        <dbReference type="EMBL" id="KAG1815141.1"/>
    </source>
</evidence>
<evidence type="ECO:0000313" key="2">
    <source>
        <dbReference type="Proteomes" id="UP000807769"/>
    </source>
</evidence>
<dbReference type="Proteomes" id="UP000807769">
    <property type="component" value="Unassembled WGS sequence"/>
</dbReference>
<protein>
    <submittedName>
        <fullName evidence="1">Uncharacterized protein</fullName>
    </submittedName>
</protein>